<dbReference type="Gene3D" id="3.10.260.10">
    <property type="entry name" value="Transcription regulator HTH, APSES-type DNA-binding domain"/>
    <property type="match status" value="1"/>
</dbReference>
<evidence type="ECO:0000313" key="5">
    <source>
        <dbReference type="EMBL" id="KAJ7035608.1"/>
    </source>
</evidence>
<dbReference type="InterPro" id="IPR018004">
    <property type="entry name" value="KilA/APSES_HTH"/>
</dbReference>
<dbReference type="GO" id="GO:0033309">
    <property type="term" value="C:SBF transcription complex"/>
    <property type="evidence" value="ECO:0007669"/>
    <property type="project" value="TreeGrafter"/>
</dbReference>
<feature type="region of interest" description="Disordered" evidence="3">
    <location>
        <begin position="118"/>
        <end position="173"/>
    </location>
</feature>
<evidence type="ECO:0000256" key="1">
    <source>
        <dbReference type="ARBA" id="ARBA00022737"/>
    </source>
</evidence>
<dbReference type="PROSITE" id="PS51299">
    <property type="entry name" value="HTH_APSES"/>
    <property type="match status" value="1"/>
</dbReference>
<dbReference type="EMBL" id="JARJCM010000049">
    <property type="protein sequence ID" value="KAJ7035608.1"/>
    <property type="molecule type" value="Genomic_DNA"/>
</dbReference>
<dbReference type="GO" id="GO:0030907">
    <property type="term" value="C:MBF transcription complex"/>
    <property type="evidence" value="ECO:0007669"/>
    <property type="project" value="TreeGrafter"/>
</dbReference>
<gene>
    <name evidence="5" type="ORF">C8F04DRAFT_1097850</name>
</gene>
<keyword evidence="6" id="KW-1185">Reference proteome</keyword>
<keyword evidence="5" id="KW-0238">DNA-binding</keyword>
<dbReference type="GO" id="GO:0000981">
    <property type="term" value="F:DNA-binding transcription factor activity, RNA polymerase II-specific"/>
    <property type="evidence" value="ECO:0007669"/>
    <property type="project" value="UniProtKB-ARBA"/>
</dbReference>
<dbReference type="PANTHER" id="PTHR43828:SF3">
    <property type="entry name" value="CHROMO DOMAIN-CONTAINING PROTEIN"/>
    <property type="match status" value="1"/>
</dbReference>
<dbReference type="AlphaFoldDB" id="A0AAD6SXG4"/>
<comment type="caution">
    <text evidence="5">The sequence shown here is derived from an EMBL/GenBank/DDBJ whole genome shotgun (WGS) entry which is preliminary data.</text>
</comment>
<feature type="compositionally biased region" description="Polar residues" evidence="3">
    <location>
        <begin position="123"/>
        <end position="133"/>
    </location>
</feature>
<evidence type="ECO:0000256" key="2">
    <source>
        <dbReference type="ARBA" id="ARBA00023043"/>
    </source>
</evidence>
<dbReference type="SMART" id="SM01252">
    <property type="entry name" value="KilA-N"/>
    <property type="match status" value="1"/>
</dbReference>
<accession>A0AAD6SXG4</accession>
<evidence type="ECO:0000313" key="6">
    <source>
        <dbReference type="Proteomes" id="UP001218188"/>
    </source>
</evidence>
<dbReference type="SUPFAM" id="SSF54616">
    <property type="entry name" value="DNA-binding domain of Mlu1-box binding protein MBP1"/>
    <property type="match status" value="1"/>
</dbReference>
<dbReference type="InterPro" id="IPR051642">
    <property type="entry name" value="SWI6-like"/>
</dbReference>
<reference evidence="5" key="1">
    <citation type="submission" date="2023-03" db="EMBL/GenBank/DDBJ databases">
        <title>Massive genome expansion in bonnet fungi (Mycena s.s.) driven by repeated elements and novel gene families across ecological guilds.</title>
        <authorList>
            <consortium name="Lawrence Berkeley National Laboratory"/>
            <person name="Harder C.B."/>
            <person name="Miyauchi S."/>
            <person name="Viragh M."/>
            <person name="Kuo A."/>
            <person name="Thoen E."/>
            <person name="Andreopoulos B."/>
            <person name="Lu D."/>
            <person name="Skrede I."/>
            <person name="Drula E."/>
            <person name="Henrissat B."/>
            <person name="Morin E."/>
            <person name="Kohler A."/>
            <person name="Barry K."/>
            <person name="LaButti K."/>
            <person name="Morin E."/>
            <person name="Salamov A."/>
            <person name="Lipzen A."/>
            <person name="Mereny Z."/>
            <person name="Hegedus B."/>
            <person name="Baldrian P."/>
            <person name="Stursova M."/>
            <person name="Weitz H."/>
            <person name="Taylor A."/>
            <person name="Grigoriev I.V."/>
            <person name="Nagy L.G."/>
            <person name="Martin F."/>
            <person name="Kauserud H."/>
        </authorList>
    </citation>
    <scope>NUCLEOTIDE SEQUENCE</scope>
    <source>
        <strain evidence="5">CBHHK200</strain>
    </source>
</reference>
<evidence type="ECO:0000259" key="4">
    <source>
        <dbReference type="PROSITE" id="PS51299"/>
    </source>
</evidence>
<dbReference type="Pfam" id="PF04383">
    <property type="entry name" value="KilA-N"/>
    <property type="match status" value="1"/>
</dbReference>
<evidence type="ECO:0000256" key="3">
    <source>
        <dbReference type="SAM" id="MobiDB-lite"/>
    </source>
</evidence>
<dbReference type="GO" id="GO:0003677">
    <property type="term" value="F:DNA binding"/>
    <property type="evidence" value="ECO:0007669"/>
    <property type="project" value="UniProtKB-KW"/>
</dbReference>
<keyword evidence="2" id="KW-0040">ANK repeat</keyword>
<dbReference type="InterPro" id="IPR003163">
    <property type="entry name" value="Tscrpt_reg_HTH_APSES-type"/>
</dbReference>
<sequence length="173" mass="18684">MAIHHATYGGIPVYEILINYIALMKRRSDSWLNATQILKLAGFDQQERDRILEAEVQTGEHEQVREGYSKFQGTWVPLERGVSLAKQYNCEELLRPLIEFEPAPGPALAPEGVVASITAGQPPATSDSLSASSPLVDESESDGSTTPAPSEAAAEVPPNPSPDIHGSPRINPK</sequence>
<dbReference type="PANTHER" id="PTHR43828">
    <property type="entry name" value="ASPARAGINASE"/>
    <property type="match status" value="1"/>
</dbReference>
<protein>
    <submittedName>
        <fullName evidence="5">Transcription regulator HTH, apses-type DNA-binding domain-containing protein</fullName>
    </submittedName>
</protein>
<name>A0AAD6SXG4_9AGAR</name>
<proteinExistence type="predicted"/>
<dbReference type="InterPro" id="IPR036887">
    <property type="entry name" value="HTH_APSES_sf"/>
</dbReference>
<organism evidence="5 6">
    <name type="scientific">Mycena alexandri</name>
    <dbReference type="NCBI Taxonomy" id="1745969"/>
    <lineage>
        <taxon>Eukaryota</taxon>
        <taxon>Fungi</taxon>
        <taxon>Dikarya</taxon>
        <taxon>Basidiomycota</taxon>
        <taxon>Agaricomycotina</taxon>
        <taxon>Agaricomycetes</taxon>
        <taxon>Agaricomycetidae</taxon>
        <taxon>Agaricales</taxon>
        <taxon>Marasmiineae</taxon>
        <taxon>Mycenaceae</taxon>
        <taxon>Mycena</taxon>
    </lineage>
</organism>
<keyword evidence="1" id="KW-0677">Repeat</keyword>
<feature type="domain" description="HTH APSES-type" evidence="4">
    <location>
        <begin position="3"/>
        <end position="110"/>
    </location>
</feature>
<dbReference type="Proteomes" id="UP001218188">
    <property type="component" value="Unassembled WGS sequence"/>
</dbReference>
<feature type="compositionally biased region" description="Low complexity" evidence="3">
    <location>
        <begin position="147"/>
        <end position="156"/>
    </location>
</feature>